<organism evidence="1">
    <name type="scientific">Siphoviridae sp. ctIEo13</name>
    <dbReference type="NCBI Taxonomy" id="2827833"/>
    <lineage>
        <taxon>Viruses</taxon>
        <taxon>Duplodnaviria</taxon>
        <taxon>Heunggongvirae</taxon>
        <taxon>Uroviricota</taxon>
        <taxon>Caudoviricetes</taxon>
    </lineage>
</organism>
<protein>
    <submittedName>
        <fullName evidence="1">Uncharacterized protein</fullName>
    </submittedName>
</protein>
<evidence type="ECO:0000313" key="1">
    <source>
        <dbReference type="EMBL" id="DAF63227.1"/>
    </source>
</evidence>
<proteinExistence type="predicted"/>
<accession>A0A8S5TJI3</accession>
<reference evidence="1" key="1">
    <citation type="journal article" date="2021" name="Proc. Natl. Acad. Sci. U.S.A.">
        <title>A Catalog of Tens of Thousands of Viruses from Human Metagenomes Reveals Hidden Associations with Chronic Diseases.</title>
        <authorList>
            <person name="Tisza M.J."/>
            <person name="Buck C.B."/>
        </authorList>
    </citation>
    <scope>NUCLEOTIDE SEQUENCE</scope>
    <source>
        <strain evidence="1">CtIEo13</strain>
    </source>
</reference>
<sequence length="29" mass="3209">MLLRKAETIIPSSVSDKAHIGFETRHGTI</sequence>
<dbReference type="EMBL" id="BK032835">
    <property type="protein sequence ID" value="DAF63227.1"/>
    <property type="molecule type" value="Genomic_DNA"/>
</dbReference>
<name>A0A8S5TJI3_9CAUD</name>